<evidence type="ECO:0000256" key="10">
    <source>
        <dbReference type="ARBA" id="ARBA00022570"/>
    </source>
</evidence>
<keyword evidence="21 32" id="KW-1164">Virus endocytosis by host</keyword>
<keyword evidence="18 32" id="KW-0946">Virion</keyword>
<feature type="region of interest" description="MPER; binding to GalCer" evidence="32">
    <location>
        <begin position="662"/>
        <end position="683"/>
    </location>
</feature>
<dbReference type="GO" id="GO:1903911">
    <property type="term" value="P:positive regulation of receptor clustering"/>
    <property type="evidence" value="ECO:0007669"/>
    <property type="project" value="UniProtKB-UniRule"/>
</dbReference>
<evidence type="ECO:0000256" key="17">
    <source>
        <dbReference type="ARBA" id="ARBA00022804"/>
    </source>
</evidence>
<comment type="PTM">
    <text evidence="32">Highly glycosylated by host. The high number of glycan on the protein is reffered to as 'glycan shield' because it contributes to hide protein sequence from adaptive immune system.</text>
</comment>
<reference evidence="37" key="1">
    <citation type="journal article" date="2008" name="J. Virol.">
        <title>Human immunodeficiency virus type 1 superinfection occurs despite relatively robust neutralizing antibody responses.</title>
        <authorList>
            <person name="Blish C.A."/>
            <person name="Dogan O.C."/>
            <person name="Derby N.R."/>
            <person name="Nguyen M.A."/>
            <person name="Chohan B."/>
            <person name="Richardson B.A."/>
            <person name="Overbaugh J."/>
        </authorList>
    </citation>
    <scope>NUCLEOTIDE SEQUENCE</scope>
    <source>
        <strain evidence="37">QA413.1007M.ENV.E15</strain>
    </source>
</reference>
<dbReference type="FunFam" id="2.170.40.20:FF:000004">
    <property type="entry name" value="Envelope glycoprotein gp160"/>
    <property type="match status" value="1"/>
</dbReference>
<dbReference type="GO" id="GO:0020002">
    <property type="term" value="C:host cell plasma membrane"/>
    <property type="evidence" value="ECO:0007669"/>
    <property type="project" value="UniProtKB-SubCell"/>
</dbReference>
<comment type="subcellular location">
    <molecule>Surface protein gp120</molecule>
    <subcellularLocation>
        <location evidence="32">Virion membrane</location>
        <topology evidence="32">Peripheral membrane protein</topology>
    </subcellularLocation>
    <subcellularLocation>
        <location evidence="32">Host cell membrane</location>
        <topology evidence="32">Peripheral membrane protein</topology>
    </subcellularLocation>
    <subcellularLocation>
        <location evidence="32">Host endosome membrane</location>
        <topology evidence="32">Single-pass type I membrane protein</topology>
    </subcellularLocation>
    <text evidence="32">The surface protein is not anchored to the viral envelope, but associates with the extravirion surface through its binding to TM. It is probably concentrated at the site of budding and incorporated into the virions possibly by contacts between the cytoplasmic tail of Env and the N-terminus of Gag.</text>
</comment>
<keyword evidence="12 32" id="KW-1162">Viral penetration into host cytoplasm</keyword>
<feature type="region of interest" description="CD4-binding loop" evidence="32">
    <location>
        <begin position="368"/>
        <end position="378"/>
    </location>
</feature>
<keyword evidence="14 32" id="KW-0812">Transmembrane</keyword>
<comment type="PTM">
    <text evidence="32">Specific enzymatic cleavages in vivo yield mature proteins. Envelope glycoproteins are synthesized as a inactive precursor that is heavily N-glycosylated and processed likely by host cell furin in the Golgi to yield the mature SU and TM proteins. The cleavage site between SU and TM requires the minimal sequence [KR]-X-[KR]-R. About 2 of the 9 disulfide bonds of gp41 are reduced by P4HB/PDI, following binding to CD4 receptor.</text>
</comment>
<evidence type="ECO:0000256" key="9">
    <source>
        <dbReference type="ARBA" id="ARBA00022511"/>
    </source>
</evidence>
<comment type="function">
    <text evidence="32">Transmembrane protein gp41: Acts as a class I viral fusion protein. Under the current model, the protein has at least 3 conformational states: pre-fusion native state, pre-hairpin intermediate state, and post-fusion hairpin state. During fusion of viral and target intracellular membranes, the coiled coil regions (heptad repeats) assume a trimer-of-hairpins structure, positioning the fusion peptide in close proximity to the C-terminal region of the ectodomain. The formation of this structure appears to drive apposition and subsequent fusion of viral and target cell membranes. Complete fusion occurs in host cell endosomes and is dynamin-dependent, however some lipid transfer might occur at the plasma membrane. The virus undergoes clathrin-dependent internalization long before endosomal fusion, thus minimizing the surface exposure of conserved viral epitopes during fusion and reducing the efficacy of inhibitors targeting these epitopes. Membranes fusion leads to delivery of the nucleocapsid into the cytoplasm.</text>
</comment>
<evidence type="ECO:0000256" key="30">
    <source>
        <dbReference type="ARBA" id="ARBA00023288"/>
    </source>
</evidence>
<dbReference type="GO" id="GO:0019082">
    <property type="term" value="P:viral protein processing"/>
    <property type="evidence" value="ECO:0007669"/>
    <property type="project" value="UniProtKB-UniRule"/>
</dbReference>
<feature type="chain" id="PRO_5023458127" description="Transmembrane protein gp41" evidence="32">
    <location>
        <begin position="512"/>
        <end position="863"/>
    </location>
</feature>
<dbReference type="EMBL" id="FJ396018">
    <property type="protein sequence ID" value="ACJ05668.1"/>
    <property type="molecule type" value="Genomic_DNA"/>
</dbReference>
<comment type="subunit">
    <text evidence="32">The mature envelope protein (Env) consists of a homotrimer of non-covalently associated gp120-gp41 heterodimers. The resulting complex protrudes from the virus surface as a spike. There seems to be as few as 10 spikes on the average virion. Surface protein gp120 interacts with host CD4, CCR5 and CXCR4. Gp120 also interacts with the C-type lectins CD209/DC-SIGN and CLEC4M/DC-SIGNR (collectively referred to as DC-SIGN(R)). Gp120 and gp41 interact with GalCer. Gp120 interacts with host ITGA4/ITGB7 complex; on CD4+ T-cells, this interaction results in rapid activation of integrin ITGAL/LFA-1, which facilitates efficient cell-to-cell spreading of HIV-1. Gp120 interacts with cell-associated heparan sulfate; this interaction increases virus infectivity on permissive cells and may be involved in infection of CD4- cells.</text>
</comment>
<keyword evidence="20 32" id="KW-0261">Viral envelope protein</keyword>
<keyword evidence="30 32" id="KW-0449">Lipoprotein</keyword>
<dbReference type="GO" id="GO:0055036">
    <property type="term" value="C:virion membrane"/>
    <property type="evidence" value="ECO:0007669"/>
    <property type="project" value="UniProtKB-SubCell"/>
</dbReference>
<evidence type="ECO:0000256" key="27">
    <source>
        <dbReference type="ARBA" id="ARBA00023157"/>
    </source>
</evidence>
<evidence type="ECO:0000256" key="11">
    <source>
        <dbReference type="ARBA" id="ARBA00022581"/>
    </source>
</evidence>
<comment type="similarity">
    <text evidence="32">Belongs to the HIV-1 env protein family.</text>
</comment>
<sequence>MRVMGIQMTWQYLLGWGTMILGMIMIHSAAQNLWVTVYYGVPVWHDADTTLFCASDAKAYETEKHNVWATHACVPTDPNPQEIHLENVTEKFNMWKNNMVEQMHTDIISLWDQSLKPCVKLTPLCVTLHCTNVSNNVSISNTNMTEEIKNMKEEIKNCSFNMTTELRDKKQEVYSLFYRLDIVQIKESNNSTNTSEYRLINCNTSAITQACPKVSFEPIPIHYCAPAGFAILKCKDKEFNGTGLCKNVSTVQCTHGIKPVVSTQLLLNGSLAEEKIMIRSENITDNAKNIIVQFTQPVKINCTRPNNNTRTSIRIGPGQTFYATGEIIGDIRKAHCNVSRAEWNSTLQNVTEQLRTYFKNKTIIFNSSSGGDPEITMHSFNCGGEFFYCNTSGLFNSTWDDNNTRNNETARNNTITLPCRIKQIINMWQRVGQAMYAPPIKGVIRCESNITGLILTRDGGLNNNTETFRPGGGDMRDNWRSELYKYKVVKIEPLGVAPTRARRRVVGREKRAVGIGAVFLGFLGAAGSTMGAASITLTVQARQLLSGIVQQQSNLLRAIEAQRHLLKLTVWGIKQLQARVLAVERYLKDQQLLGIWGCSGKLICTTNVPWNSSWSNKSQSEIWDNMTWLQWDKEISNYTQLIYTLIEESQNQQEKNEQDLLALDKWANLWTWFDISNWLWYIKIFIMTVGGLIGLRIVFAVLSVINRVRQGYSPLSFQTHTPNPRDLDRPGRIEEEGGEQGRDRSIRLVNGFLAIAWDDLRSLCLFSYHRLRDFILIAARTVELLGRSSLRGLRLGWEGLKYLWNLLVYWGQELKNSAINLINTIAIVVAGWTDRIIEIGQGIARAILHIPRRIRQGFERALL</sequence>
<feature type="region of interest" description="Immunosuppression" evidence="32">
    <location>
        <begin position="574"/>
        <end position="592"/>
    </location>
</feature>
<dbReference type="GO" id="GO:0016020">
    <property type="term" value="C:membrane"/>
    <property type="evidence" value="ECO:0007669"/>
    <property type="project" value="UniProtKB-UniRule"/>
</dbReference>
<proteinExistence type="inferred from homology"/>
<comment type="PTM">
    <text evidence="32">Palmitoylation of the transmembrane protein and of Env polyprotein (prior to its proteolytic cleavage) is essential for their association with host cell membrane lipid rafts. Palmitoylation is therefore required for envelope trafficking to classical lipid rafts, but not for viral replication.</text>
</comment>
<keyword evidence="28 32" id="KW-0325">Glycoprotein</keyword>
<dbReference type="InterPro" id="IPR037527">
    <property type="entry name" value="Gp160"/>
</dbReference>
<dbReference type="Gene3D" id="2.170.40.20">
    <property type="entry name" value="Human immunodeficiency virus 1, Gp160, envelope glycoprotein"/>
    <property type="match status" value="2"/>
</dbReference>
<comment type="domain">
    <text evidence="32">The CD4-binding region is targeted by the antibody b12.</text>
</comment>
<feature type="site" description="Cleavage; by host furin" evidence="32">
    <location>
        <begin position="511"/>
        <end position="512"/>
    </location>
</feature>
<feature type="disulfide bond" evidence="32">
    <location>
        <begin position="234"/>
        <end position="245"/>
    </location>
</feature>
<dbReference type="GO" id="GO:0019064">
    <property type="term" value="P:fusion of virus membrane with host plasma membrane"/>
    <property type="evidence" value="ECO:0007669"/>
    <property type="project" value="UniProtKB-UniRule"/>
</dbReference>
<evidence type="ECO:0000256" key="18">
    <source>
        <dbReference type="ARBA" id="ARBA00022844"/>
    </source>
</evidence>
<dbReference type="CDD" id="cd09909">
    <property type="entry name" value="HIV-1-like_HR1-HR2"/>
    <property type="match status" value="1"/>
</dbReference>
<evidence type="ECO:0000256" key="26">
    <source>
        <dbReference type="ARBA" id="ARBA00023139"/>
    </source>
</evidence>
<keyword evidence="17 32" id="KW-1161">Viral attachment to host cell</keyword>
<dbReference type="SUPFAM" id="SSF56502">
    <property type="entry name" value="gp120 core"/>
    <property type="match status" value="2"/>
</dbReference>
<comment type="domain">
    <text evidence="32">Some of the most genetically diverse regions of the viral genome are present in Env. They are called variable regions 1 through 5 (V1 through V5). Coreceptor usage of gp120 is determined mainly by the primary structure of the third variable region (V3) in the outer domain of gp120. The sequence of V3 determines which coreceptor, CCR5 and/or CXCR4 (corresponding to R5/macrophage, X4/T cell and R5X4/T cell and macrophage tropism), is used to trigger the fusion potential of the Env complex, and hence which cells the virus can infect. Binding to CCR5 involves a region adjacent in addition to V3.</text>
</comment>
<evidence type="ECO:0000256" key="33">
    <source>
        <dbReference type="RuleBase" id="RU363095"/>
    </source>
</evidence>
<feature type="region of interest" description="Fusion peptide" evidence="32">
    <location>
        <begin position="512"/>
        <end position="532"/>
    </location>
</feature>
<keyword evidence="13 32" id="KW-0165">Cleavage on pair of basic residues</keyword>
<evidence type="ECO:0000256" key="29">
    <source>
        <dbReference type="ARBA" id="ARBA00023280"/>
    </source>
</evidence>
<keyword evidence="19 32" id="KW-1043">Host membrane</keyword>
<feature type="chain" id="PRO_5023458126" description="Envelope glycoprotein gp160" evidence="32">
    <location>
        <begin position="32"/>
        <end position="863"/>
    </location>
</feature>
<dbReference type="InterPro" id="IPR000777">
    <property type="entry name" value="HIV1_Gp120"/>
</dbReference>
<keyword evidence="10 32" id="KW-1165">Clathrin-mediated endocytosis of virus by host</keyword>
<evidence type="ECO:0000313" key="37">
    <source>
        <dbReference type="EMBL" id="ACJ05668.1"/>
    </source>
</evidence>
<keyword evidence="8 32" id="KW-1170">Fusion of virus membrane with host endosomal membrane</keyword>
<name>B6VH61_HV1</name>
<dbReference type="FunFam" id="1.10.287.210:FF:000001">
    <property type="entry name" value="Envelope glycoprotein gp160"/>
    <property type="match status" value="1"/>
</dbReference>
<dbReference type="Gene3D" id="1.10.287.210">
    <property type="match status" value="1"/>
</dbReference>
<comment type="caution">
    <text evidence="32 33">Lacks conserved residue(s) required for the propagation of feature annotation.</text>
</comment>
<feature type="compositionally biased region" description="Basic and acidic residues" evidence="34">
    <location>
        <begin position="723"/>
        <end position="740"/>
    </location>
</feature>
<evidence type="ECO:0000256" key="31">
    <source>
        <dbReference type="ARBA" id="ARBA00023296"/>
    </source>
</evidence>
<comment type="domain">
    <text evidence="32 33">The 17 amino acids long immunosuppressive region is present in many retroviral envelope proteins. Synthetic peptides derived from this relatively conserved sequence inhibit immune function in vitro and in vivo.</text>
</comment>
<gene>
    <name evidence="32 37" type="primary">env</name>
</gene>
<evidence type="ECO:0000256" key="34">
    <source>
        <dbReference type="SAM" id="MobiDB-lite"/>
    </source>
</evidence>
<dbReference type="FunFam" id="1.20.5.490:FF:000001">
    <property type="entry name" value="Envelope glycoprotein gp160"/>
    <property type="match status" value="1"/>
</dbReference>
<dbReference type="InterPro" id="IPR000328">
    <property type="entry name" value="GP41-like"/>
</dbReference>
<dbReference type="GO" id="GO:0019062">
    <property type="term" value="P:virion attachment to host cell"/>
    <property type="evidence" value="ECO:0007669"/>
    <property type="project" value="UniProtKB-UniRule"/>
</dbReference>
<feature type="topological domain" description="Cytoplasmic" evidence="32">
    <location>
        <begin position="706"/>
        <end position="863"/>
    </location>
</feature>
<dbReference type="FunFam" id="2.170.40.20:FF:000003">
    <property type="entry name" value="Envelope glycoprotein gp160"/>
    <property type="match status" value="1"/>
</dbReference>
<keyword evidence="11 32" id="KW-0945">Host-virus interaction</keyword>
<evidence type="ECO:0000256" key="16">
    <source>
        <dbReference type="ARBA" id="ARBA00022729"/>
    </source>
</evidence>
<evidence type="ECO:0000256" key="32">
    <source>
        <dbReference type="HAMAP-Rule" id="MF_04083"/>
    </source>
</evidence>
<organism evidence="37">
    <name type="scientific">Human immunodeficiency virus type 1</name>
    <name type="common">HIV-1</name>
    <dbReference type="NCBI Taxonomy" id="11676"/>
    <lineage>
        <taxon>Viruses</taxon>
        <taxon>Riboviria</taxon>
        <taxon>Pararnavirae</taxon>
        <taxon>Artverviricota</taxon>
        <taxon>Revtraviricetes</taxon>
        <taxon>Ortervirales</taxon>
        <taxon>Retroviridae</taxon>
        <taxon>Orthoretrovirinae</taxon>
        <taxon>Lentivirus</taxon>
        <taxon>Lentivirus humimdef1</taxon>
    </lineage>
</organism>
<evidence type="ECO:0000256" key="13">
    <source>
        <dbReference type="ARBA" id="ARBA00022685"/>
    </source>
</evidence>
<comment type="subcellular location">
    <subcellularLocation>
        <location evidence="3">Host cell membrane</location>
        <topology evidence="3">Peripheral membrane protein</topology>
    </subcellularLocation>
    <subcellularLocation>
        <location evidence="1">Host cell membrane</location>
        <topology evidence="1">Single-pass type I membrane protein</topology>
    </subcellularLocation>
    <subcellularLocation>
        <location evidence="2">Host endosome membrane</location>
        <topology evidence="2">Peripheral membrane protein</topology>
    </subcellularLocation>
    <subcellularLocation>
        <location evidence="5">Host endosome membrane</location>
        <topology evidence="5">Single-pass type I membrane protein</topology>
    </subcellularLocation>
    <subcellularLocation>
        <location evidence="6">Virion membrane</location>
        <topology evidence="6">Peripheral membrane protein</topology>
    </subcellularLocation>
    <subcellularLocation>
        <location evidence="4">Virion membrane</location>
        <topology evidence="4">Single-pass type I membrane protein</topology>
    </subcellularLocation>
</comment>
<evidence type="ECO:0000256" key="21">
    <source>
        <dbReference type="ARBA" id="ARBA00022890"/>
    </source>
</evidence>
<keyword evidence="24 32" id="KW-0175">Coiled coil</keyword>
<evidence type="ECO:0000256" key="28">
    <source>
        <dbReference type="ARBA" id="ARBA00023180"/>
    </source>
</evidence>
<dbReference type="GO" id="GO:0044175">
    <property type="term" value="C:host cell endosome membrane"/>
    <property type="evidence" value="ECO:0007669"/>
    <property type="project" value="UniProtKB-SubCell"/>
</dbReference>
<evidence type="ECO:0000256" key="15">
    <source>
        <dbReference type="ARBA" id="ARBA00022703"/>
    </source>
</evidence>
<feature type="short sequence motif" description="YXXL motif; contains endocytosis signal" evidence="32">
    <location>
        <begin position="712"/>
        <end position="715"/>
    </location>
</feature>
<dbReference type="GO" id="GO:1903908">
    <property type="term" value="P:positive regulation of plasma membrane raft polarization"/>
    <property type="evidence" value="ECO:0007669"/>
    <property type="project" value="UniProtKB-UniRule"/>
</dbReference>
<evidence type="ECO:0000256" key="23">
    <source>
        <dbReference type="ARBA" id="ARBA00023046"/>
    </source>
</evidence>
<evidence type="ECO:0000259" key="36">
    <source>
        <dbReference type="Pfam" id="PF00517"/>
    </source>
</evidence>
<feature type="transmembrane region" description="Helical" evidence="33">
    <location>
        <begin position="678"/>
        <end position="705"/>
    </location>
</feature>
<evidence type="ECO:0000256" key="24">
    <source>
        <dbReference type="ARBA" id="ARBA00023054"/>
    </source>
</evidence>
<evidence type="ECO:0000256" key="7">
    <source>
        <dbReference type="ARBA" id="ARBA00022506"/>
    </source>
</evidence>
<comment type="subcellular location">
    <molecule>Transmembrane protein gp41</molecule>
    <subcellularLocation>
        <location evidence="32">Virion membrane</location>
        <topology evidence="32">Single-pass type I membrane protein</topology>
    </subcellularLocation>
    <subcellularLocation>
        <location evidence="32">Host cell membrane</location>
        <topology evidence="32">Single-pass type I membrane protein</topology>
    </subcellularLocation>
    <subcellularLocation>
        <location evidence="32">Host endosome membrane</location>
        <topology evidence="32">Single-pass type I membrane protein</topology>
    </subcellularLocation>
    <text evidence="32">It is probably concentrated at the site of budding and incorporated into the virions possibly by contacts between the cytoplasmic tail of Env and the N-terminus of Gag.</text>
</comment>
<feature type="lipid moiety-binding region" description="S-palmitoyl cysteine; by host" evidence="32">
    <location>
        <position position="764"/>
    </location>
</feature>
<evidence type="ECO:0000256" key="3">
    <source>
        <dbReference type="ARBA" id="ARBA00004505"/>
    </source>
</evidence>
<comment type="miscellaneous">
    <text evidence="32">Inhibitors targeting HIV-1 viral envelope proteins are used as antiretroviral drugs. Attachment of virions to the cell surface via non-specific interactions and CD4 binding can be blocked by inhibitors that include cyanovirin-N, cyclotriazadisulfonamide analogs, PRO 2000, TNX 355 and PRO 542. In addition, BMS 806 can block CD4-induced conformational changes. Env interactions with the coreceptor molecules can be targeted by CCR5 antagonists including SCH-D, maraviroc (UK 427857) and aplaviroc (GW 873140), and the CXCR4 antagonist AMD 070. Fusion of viral and cellular membranes can be inhibited by peptides such as enfuvirtide and tifuvirtide (T 1249). Resistance to inhibitors associated with mutations in Env are observed. Most of the time, single mutations confer only a modest reduction in drug susceptibility. Combination of several mutations is usually required to develop a high-level drug resistance.</text>
</comment>
<dbReference type="SUPFAM" id="SSF58069">
    <property type="entry name" value="Virus ectodomain"/>
    <property type="match status" value="1"/>
</dbReference>
<feature type="coiled-coil region" evidence="32">
    <location>
        <begin position="633"/>
        <end position="667"/>
    </location>
</feature>
<feature type="short sequence motif" description="Di-leucine internalization motif" evidence="32">
    <location>
        <begin position="862"/>
        <end position="863"/>
    </location>
</feature>
<dbReference type="GO" id="GO:0075512">
    <property type="term" value="P:clathrin-dependent endocytosis of virus by host cell"/>
    <property type="evidence" value="ECO:0007669"/>
    <property type="project" value="UniProtKB-UniRule"/>
</dbReference>
<evidence type="ECO:0000256" key="2">
    <source>
        <dbReference type="ARBA" id="ARBA00004433"/>
    </source>
</evidence>
<keyword evidence="9 32" id="KW-1032">Host cell membrane</keyword>
<evidence type="ECO:0000256" key="14">
    <source>
        <dbReference type="ARBA" id="ARBA00022692"/>
    </source>
</evidence>
<keyword evidence="27 32" id="KW-1015">Disulfide bond</keyword>
<evidence type="ECO:0000256" key="20">
    <source>
        <dbReference type="ARBA" id="ARBA00022879"/>
    </source>
</evidence>
<dbReference type="InterPro" id="IPR036377">
    <property type="entry name" value="Gp120_core_sf"/>
</dbReference>
<feature type="domain" description="Human immunodeficiency virus 1 envelope glycoprotein Gp120" evidence="35">
    <location>
        <begin position="33"/>
        <end position="511"/>
    </location>
</feature>
<dbReference type="GO" id="GO:0019031">
    <property type="term" value="C:viral envelope"/>
    <property type="evidence" value="ECO:0007669"/>
    <property type="project" value="UniProtKB-KW"/>
</dbReference>
<dbReference type="HAMAP" id="MF_04083">
    <property type="entry name" value="HIV_ENV"/>
    <property type="match status" value="1"/>
</dbReference>
<evidence type="ECO:0000256" key="25">
    <source>
        <dbReference type="ARBA" id="ARBA00023136"/>
    </source>
</evidence>
<dbReference type="Pfam" id="PF00516">
    <property type="entry name" value="GP120"/>
    <property type="match status" value="1"/>
</dbReference>
<comment type="domain">
    <text evidence="32">The membrane proximal external region (MPER) present in gp41 is a tryptophan-rich region recognized by the antibodies 2F5, Z13, and 4E10. MPER seems to play a role in fusion.</text>
</comment>
<evidence type="ECO:0000256" key="12">
    <source>
        <dbReference type="ARBA" id="ARBA00022595"/>
    </source>
</evidence>
<dbReference type="GO" id="GO:0005198">
    <property type="term" value="F:structural molecule activity"/>
    <property type="evidence" value="ECO:0007669"/>
    <property type="project" value="UniProtKB-UniRule"/>
</dbReference>
<keyword evidence="26 32" id="KW-0564">Palmitate</keyword>
<evidence type="ECO:0000256" key="22">
    <source>
        <dbReference type="ARBA" id="ARBA00022989"/>
    </source>
</evidence>
<comment type="domain">
    <text evidence="32">The YXXL motif is involved in determining the exact site of viral release at the surface of infected mononuclear cells and promotes endocytosis. YXXL and di-leucine endocytosis motifs interact directly or indirectly with the clathrin adapter complexes, opperate independently, and their activities are not additive.</text>
</comment>
<feature type="disulfide bond" evidence="32">
    <location>
        <begin position="598"/>
        <end position="604"/>
    </location>
</feature>
<dbReference type="Pfam" id="PF00517">
    <property type="entry name" value="GP41"/>
    <property type="match status" value="1"/>
</dbReference>
<dbReference type="GO" id="GO:0052031">
    <property type="term" value="P:symbiont-mediated perturbation of host defense response"/>
    <property type="evidence" value="ECO:0007669"/>
    <property type="project" value="UniProtKB-UniRule"/>
</dbReference>
<feature type="region of interest" description="Disordered" evidence="34">
    <location>
        <begin position="716"/>
        <end position="740"/>
    </location>
</feature>
<protein>
    <recommendedName>
        <fullName evidence="32">Envelope glycoprotein gp160</fullName>
    </recommendedName>
    <alternativeName>
        <fullName evidence="32">Env polyprotein</fullName>
    </alternativeName>
    <component>
        <recommendedName>
            <fullName evidence="32">Surface protein gp120</fullName>
            <shortName evidence="32">SU</shortName>
        </recommendedName>
        <alternativeName>
            <fullName evidence="32">Glycoprotein 120</fullName>
            <shortName evidence="32">gp120</shortName>
        </alternativeName>
    </component>
    <component>
        <recommendedName>
            <fullName evidence="32">Transmembrane protein gp41</fullName>
            <shortName evidence="32">TM</shortName>
        </recommendedName>
        <alternativeName>
            <fullName evidence="32">Glycoprotein 41</fullName>
            <shortName evidence="32">gp41</shortName>
        </alternativeName>
    </component>
</protein>
<organismHost>
    <name type="scientific">Homo sapiens</name>
    <name type="common">Human</name>
    <dbReference type="NCBI Taxonomy" id="9606"/>
</organismHost>
<feature type="disulfide bond" evidence="32">
    <location>
        <begin position="53"/>
        <end position="73"/>
    </location>
</feature>
<keyword evidence="31 32" id="KW-1160">Virus entry into host cell</keyword>
<dbReference type="GO" id="GO:0039654">
    <property type="term" value="P:fusion of virus membrane with host endosome membrane"/>
    <property type="evidence" value="ECO:0007669"/>
    <property type="project" value="UniProtKB-UniRule"/>
</dbReference>
<feature type="transmembrane region" description="Helical" evidence="33">
    <location>
        <begin position="12"/>
        <end position="30"/>
    </location>
</feature>
<comment type="function">
    <text evidence="32">Surface protein gp120: Attaches the virus to the host lymphoid cell by binding to the primary receptor CD4. This interaction induces a structural rearrangement creating a high affinity binding site for a chemokine coreceptor like CXCR4 and/or CCR5. Acts as a ligand for CD209/DC-SIGN and CLEC4M/DC-SIGNR, which are respectively found on dendritic cells (DCs), and on endothelial cells of liver sinusoids and lymph node sinuses. These interactions allow capture of viral particles at mucosal surfaces by these cells and subsequent transmission to permissive cells. HIV subverts the migration properties of dendritic cells to gain access to CD4+ T-cells in lymph nodes. Virus transmission to permissive T-cells occurs either in trans (without DCs infection, through viral capture and transmission), or in cis (following DCs productive infection, through the usual CD4-gp120 interaction), thereby inducing a robust infection. In trans infection, bound virions remain infectious over days and it is proposed that they are not degraded, but protected in non-lysosomal acidic organelles within the DCs close to the cell membrane thus contributing to the viral infectious potential during DCs' migration from the periphery to the lymphoid tissues. On arrival at lymphoid tissues, intact virions recycle back to DCs' cell surface allowing virus transmission to CD4+ T-cells.</text>
</comment>
<comment type="function">
    <text evidence="32">Envelope glycoprotein gp160: Oligomerizes in the host endoplasmic reticulum into predominantly trimers. In a second time, gp160 transits in the host Golgi, where glycosylation is completed. The precursor is then proteolytically cleaved in the trans-Golgi and thereby activated by cellular furin or furin-like proteases to produce gp120 and gp41.</text>
</comment>
<feature type="domain" description="Retroviral envelope protein GP41-like" evidence="36">
    <location>
        <begin position="530"/>
        <end position="719"/>
    </location>
</feature>
<evidence type="ECO:0000256" key="4">
    <source>
        <dbReference type="ARBA" id="ARBA00004563"/>
    </source>
</evidence>
<feature type="disulfide bond" evidence="32">
    <location>
        <begin position="224"/>
        <end position="253"/>
    </location>
</feature>
<evidence type="ECO:0000256" key="19">
    <source>
        <dbReference type="ARBA" id="ARBA00022870"/>
    </source>
</evidence>
<keyword evidence="29 32" id="KW-0899">Viral immunoevasion</keyword>
<keyword evidence="25 32" id="KW-0472">Membrane</keyword>
<dbReference type="Gene3D" id="1.20.5.490">
    <property type="entry name" value="Single helix bin"/>
    <property type="match status" value="1"/>
</dbReference>
<keyword evidence="15 32" id="KW-0053">Apoptosis</keyword>
<keyword evidence="7 32" id="KW-1168">Fusion of virus membrane with host membrane</keyword>
<keyword evidence="16 32" id="KW-0732">Signal</keyword>
<evidence type="ECO:0000256" key="6">
    <source>
        <dbReference type="ARBA" id="ARBA00004650"/>
    </source>
</evidence>
<evidence type="ECO:0000259" key="35">
    <source>
        <dbReference type="Pfam" id="PF00516"/>
    </source>
</evidence>
<evidence type="ECO:0000256" key="8">
    <source>
        <dbReference type="ARBA" id="ARBA00022510"/>
    </source>
</evidence>
<comment type="miscellaneous">
    <text evidence="32">HIV-1 lineages are divided in three main groups, M (for Major), O (for Outlier), and N (for New, or Non-M, Non-O). The vast majority of strains found worldwide belong to the group M. Group O seems to be endemic to and largely confined to Cameroon and neighboring countries in West Central Africa, where these viruses represent a small minority of HIV-1 strains. The group N is represented by a limited number of isolates from Cameroonian persons. The group M is further subdivided in 9 clades or subtypes (A to D, F to H, J and K).</text>
</comment>
<evidence type="ECO:0000256" key="1">
    <source>
        <dbReference type="ARBA" id="ARBA00004402"/>
    </source>
</evidence>
<accession>B6VH61</accession>
<evidence type="ECO:0000256" key="5">
    <source>
        <dbReference type="ARBA" id="ARBA00004578"/>
    </source>
</evidence>
<keyword evidence="23 32" id="KW-1039">Host endosome</keyword>
<keyword evidence="22 32" id="KW-1133">Transmembrane helix</keyword>